<dbReference type="SMART" id="SM00421">
    <property type="entry name" value="HTH_LUXR"/>
    <property type="match status" value="1"/>
</dbReference>
<dbReference type="Gene3D" id="3.40.50.2300">
    <property type="match status" value="1"/>
</dbReference>
<dbReference type="RefSeq" id="WP_194114825.1">
    <property type="nucleotide sequence ID" value="NZ_JADFUA010000001.1"/>
</dbReference>
<dbReference type="Pfam" id="PF00196">
    <property type="entry name" value="GerE"/>
    <property type="match status" value="1"/>
</dbReference>
<dbReference type="CDD" id="cd06170">
    <property type="entry name" value="LuxR_C_like"/>
    <property type="match status" value="1"/>
</dbReference>
<evidence type="ECO:0000256" key="1">
    <source>
        <dbReference type="ARBA" id="ARBA00023015"/>
    </source>
</evidence>
<evidence type="ECO:0000313" key="6">
    <source>
        <dbReference type="Proteomes" id="UP000604481"/>
    </source>
</evidence>
<accession>A0A8J7FZ34</accession>
<keyword evidence="2" id="KW-0238">DNA-binding</keyword>
<keyword evidence="6" id="KW-1185">Reference proteome</keyword>
<dbReference type="GO" id="GO:0003677">
    <property type="term" value="F:DNA binding"/>
    <property type="evidence" value="ECO:0007669"/>
    <property type="project" value="UniProtKB-KW"/>
</dbReference>
<sequence length="204" mass="22096">MQTLYLVSHDSGLLQHWQQAASGQFRCETASPDWAAGPDALVLLDLAHPELAGRAPDWWQTRAREGLLIACNTLPDDHEGLRLLGWGVRGYCHALAPAGLLVQVLQVVAAGEIWAGRTLVQRLLGALQQLPGQQAAATGKGIELLSEREQQVAQLAARGAANKEIARELDITERTVKAHLSAAFTKLEVADRVQLTLKLNGLRP</sequence>
<keyword evidence="1" id="KW-0805">Transcription regulation</keyword>
<evidence type="ECO:0000259" key="4">
    <source>
        <dbReference type="PROSITE" id="PS50043"/>
    </source>
</evidence>
<dbReference type="AlphaFoldDB" id="A0A8J7FZ34"/>
<dbReference type="InterPro" id="IPR016032">
    <property type="entry name" value="Sig_transdc_resp-reg_C-effctor"/>
</dbReference>
<dbReference type="SUPFAM" id="SSF46894">
    <property type="entry name" value="C-terminal effector domain of the bipartite response regulators"/>
    <property type="match status" value="1"/>
</dbReference>
<evidence type="ECO:0000256" key="3">
    <source>
        <dbReference type="ARBA" id="ARBA00023163"/>
    </source>
</evidence>
<dbReference type="PROSITE" id="PS50043">
    <property type="entry name" value="HTH_LUXR_2"/>
    <property type="match status" value="1"/>
</dbReference>
<evidence type="ECO:0000313" key="5">
    <source>
        <dbReference type="EMBL" id="MBE9608333.1"/>
    </source>
</evidence>
<feature type="domain" description="HTH luxR-type" evidence="4">
    <location>
        <begin position="138"/>
        <end position="203"/>
    </location>
</feature>
<dbReference type="PANTHER" id="PTHR44688">
    <property type="entry name" value="DNA-BINDING TRANSCRIPTIONAL ACTIVATOR DEVR_DOSR"/>
    <property type="match status" value="1"/>
</dbReference>
<evidence type="ECO:0000256" key="2">
    <source>
        <dbReference type="ARBA" id="ARBA00023125"/>
    </source>
</evidence>
<comment type="caution">
    <text evidence="5">The sequence shown here is derived from an EMBL/GenBank/DDBJ whole genome shotgun (WGS) entry which is preliminary data.</text>
</comment>
<gene>
    <name evidence="5" type="ORF">INR99_03130</name>
</gene>
<reference evidence="5 6" key="1">
    <citation type="submission" date="2020-10" db="EMBL/GenBank/DDBJ databases">
        <title>The genome sequence of Chitinilyticum litopenaei 4Y14.</title>
        <authorList>
            <person name="Liu Y."/>
        </authorList>
    </citation>
    <scope>NUCLEOTIDE SEQUENCE [LARGE SCALE GENOMIC DNA]</scope>
    <source>
        <strain evidence="5 6">4Y14</strain>
    </source>
</reference>
<name>A0A8J7FZ34_9NEIS</name>
<dbReference type="EMBL" id="JADFUA010000001">
    <property type="protein sequence ID" value="MBE9608333.1"/>
    <property type="molecule type" value="Genomic_DNA"/>
</dbReference>
<keyword evidence="3" id="KW-0804">Transcription</keyword>
<dbReference type="GO" id="GO:0006355">
    <property type="term" value="P:regulation of DNA-templated transcription"/>
    <property type="evidence" value="ECO:0007669"/>
    <property type="project" value="InterPro"/>
</dbReference>
<protein>
    <submittedName>
        <fullName evidence="5">Response regulator transcription factor</fullName>
    </submittedName>
</protein>
<organism evidence="5 6">
    <name type="scientific">Chitinilyticum piscinae</name>
    <dbReference type="NCBI Taxonomy" id="2866724"/>
    <lineage>
        <taxon>Bacteria</taxon>
        <taxon>Pseudomonadati</taxon>
        <taxon>Pseudomonadota</taxon>
        <taxon>Betaproteobacteria</taxon>
        <taxon>Neisseriales</taxon>
        <taxon>Chitinibacteraceae</taxon>
        <taxon>Chitinilyticum</taxon>
    </lineage>
</organism>
<dbReference type="Proteomes" id="UP000604481">
    <property type="component" value="Unassembled WGS sequence"/>
</dbReference>
<dbReference type="InterPro" id="IPR000792">
    <property type="entry name" value="Tscrpt_reg_LuxR_C"/>
</dbReference>
<proteinExistence type="predicted"/>
<dbReference type="PRINTS" id="PR00038">
    <property type="entry name" value="HTHLUXR"/>
</dbReference>
<dbReference type="PROSITE" id="PS00622">
    <property type="entry name" value="HTH_LUXR_1"/>
    <property type="match status" value="1"/>
</dbReference>
<dbReference type="PANTHER" id="PTHR44688:SF16">
    <property type="entry name" value="DNA-BINDING TRANSCRIPTIONAL ACTIVATOR DEVR_DOSR"/>
    <property type="match status" value="1"/>
</dbReference>